<evidence type="ECO:0000313" key="26">
    <source>
        <dbReference type="EMBL" id="ESP03822.1"/>
    </source>
</evidence>
<dbReference type="KEGG" id="lgi:LOTGIDRAFT_230169"/>
<reference evidence="26 27" key="1">
    <citation type="journal article" date="2013" name="Nature">
        <title>Insights into bilaterian evolution from three spiralian genomes.</title>
        <authorList>
            <person name="Simakov O."/>
            <person name="Marletaz F."/>
            <person name="Cho S.J."/>
            <person name="Edsinger-Gonzales E."/>
            <person name="Havlak P."/>
            <person name="Hellsten U."/>
            <person name="Kuo D.H."/>
            <person name="Larsson T."/>
            <person name="Lv J."/>
            <person name="Arendt D."/>
            <person name="Savage R."/>
            <person name="Osoegawa K."/>
            <person name="de Jong P."/>
            <person name="Grimwood J."/>
            <person name="Chapman J.A."/>
            <person name="Shapiro H."/>
            <person name="Aerts A."/>
            <person name="Otillar R.P."/>
            <person name="Terry A.Y."/>
            <person name="Boore J.L."/>
            <person name="Grigoriev I.V."/>
            <person name="Lindberg D.R."/>
            <person name="Seaver E.C."/>
            <person name="Weisblat D.A."/>
            <person name="Putnam N.H."/>
            <person name="Rokhsar D.S."/>
        </authorList>
    </citation>
    <scope>NUCLEOTIDE SEQUENCE [LARGE SCALE GENOMIC DNA]</scope>
</reference>
<dbReference type="SUPFAM" id="SSF57196">
    <property type="entry name" value="EGF/Laminin"/>
    <property type="match status" value="8"/>
</dbReference>
<feature type="disulfide bond" evidence="15">
    <location>
        <begin position="2193"/>
        <end position="2202"/>
    </location>
</feature>
<feature type="domain" description="EGF-like" evidence="21">
    <location>
        <begin position="2205"/>
        <end position="2244"/>
    </location>
</feature>
<dbReference type="Gene3D" id="2.10.25.10">
    <property type="entry name" value="Laminin"/>
    <property type="match status" value="11"/>
</dbReference>
<evidence type="ECO:0000256" key="12">
    <source>
        <dbReference type="ARBA" id="ARBA00023157"/>
    </source>
</evidence>
<dbReference type="Gene3D" id="2.10.50.10">
    <property type="entry name" value="Tumor Necrosis Factor Receptor, subunit A, domain 2"/>
    <property type="match status" value="18"/>
</dbReference>
<dbReference type="SMART" id="SM00181">
    <property type="entry name" value="EGF"/>
    <property type="match status" value="24"/>
</dbReference>
<feature type="domain" description="EGF-like" evidence="21">
    <location>
        <begin position="2129"/>
        <end position="2164"/>
    </location>
</feature>
<keyword evidence="27" id="KW-1185">Reference proteome</keyword>
<evidence type="ECO:0000256" key="17">
    <source>
        <dbReference type="PROSITE-ProRule" id="PRU00302"/>
    </source>
</evidence>
<dbReference type="SMART" id="SM00208">
    <property type="entry name" value="TNFR"/>
    <property type="match status" value="6"/>
</dbReference>
<gene>
    <name evidence="26" type="ORF">LOTGIDRAFT_230169</name>
</gene>
<keyword evidence="6 18" id="KW-0812">Transmembrane</keyword>
<dbReference type="PROSITE" id="PS50026">
    <property type="entry name" value="EGF_3"/>
    <property type="match status" value="14"/>
</dbReference>
<dbReference type="Pfam" id="PF12661">
    <property type="entry name" value="hEGF"/>
    <property type="match status" value="1"/>
</dbReference>
<dbReference type="InterPro" id="IPR016187">
    <property type="entry name" value="CTDL_fold"/>
</dbReference>
<dbReference type="FunFam" id="2.10.25.10:FF:000146">
    <property type="entry name" value="Putative neurogenic locus notch"/>
    <property type="match status" value="1"/>
</dbReference>
<feature type="disulfide bond" evidence="15">
    <location>
        <begin position="3884"/>
        <end position="3893"/>
    </location>
</feature>
<evidence type="ECO:0000256" key="16">
    <source>
        <dbReference type="PROSITE-ProRule" id="PRU00124"/>
    </source>
</evidence>
<dbReference type="InterPro" id="IPR052071">
    <property type="entry name" value="SCUB_EGF-like_domain"/>
</dbReference>
<feature type="disulfide bond" evidence="15">
    <location>
        <begin position="1910"/>
        <end position="1919"/>
    </location>
</feature>
<dbReference type="STRING" id="225164.V4BCE9"/>
<dbReference type="SUPFAM" id="SSF57535">
    <property type="entry name" value="Complement control module/SCR domain"/>
    <property type="match status" value="6"/>
</dbReference>
<feature type="domain" description="EGF-like" evidence="21">
    <location>
        <begin position="2246"/>
        <end position="2282"/>
    </location>
</feature>
<evidence type="ECO:0000259" key="20">
    <source>
        <dbReference type="PROSITE" id="PS50025"/>
    </source>
</evidence>
<dbReference type="PROSITE" id="PS50041">
    <property type="entry name" value="C_TYPE_LECTIN_2"/>
    <property type="match status" value="1"/>
</dbReference>
<feature type="disulfide bond" evidence="15">
    <location>
        <begin position="2352"/>
        <end position="2361"/>
    </location>
</feature>
<keyword evidence="9" id="KW-0914">Notch signaling pathway</keyword>
<dbReference type="SMART" id="SM00179">
    <property type="entry name" value="EGF_CA"/>
    <property type="match status" value="11"/>
</dbReference>
<dbReference type="InterPro" id="IPR003410">
    <property type="entry name" value="HYR_dom"/>
</dbReference>
<feature type="domain" description="Apple" evidence="25">
    <location>
        <begin position="1581"/>
        <end position="1663"/>
    </location>
</feature>
<dbReference type="Pfam" id="PF07645">
    <property type="entry name" value="EGF_CA"/>
    <property type="match status" value="4"/>
</dbReference>
<feature type="domain" description="Laminin G" evidence="20">
    <location>
        <begin position="2451"/>
        <end position="2653"/>
    </location>
</feature>
<dbReference type="PROSITE" id="PS50025">
    <property type="entry name" value="LAM_G_DOMAIN"/>
    <property type="match status" value="1"/>
</dbReference>
<dbReference type="SMART" id="SM00034">
    <property type="entry name" value="CLECT"/>
    <property type="match status" value="1"/>
</dbReference>
<feature type="disulfide bond" evidence="14">
    <location>
        <begin position="440"/>
        <end position="467"/>
    </location>
</feature>
<feature type="domain" description="EGF-like" evidence="21">
    <location>
        <begin position="1883"/>
        <end position="1920"/>
    </location>
</feature>
<dbReference type="HOGENOM" id="CLU_224774_0_0_1"/>
<dbReference type="GO" id="GO:0005615">
    <property type="term" value="C:extracellular space"/>
    <property type="evidence" value="ECO:0007669"/>
    <property type="project" value="TreeGrafter"/>
</dbReference>
<dbReference type="PROSITE" id="PS00022">
    <property type="entry name" value="EGF_1"/>
    <property type="match status" value="11"/>
</dbReference>
<dbReference type="FunFam" id="4.10.400.10:FF:000065">
    <property type="entry name" value="Transmembrane protease serine 7"/>
    <property type="match status" value="1"/>
</dbReference>
<dbReference type="OMA" id="CPPDMWV"/>
<dbReference type="FunFam" id="2.10.25.10:FF:000005">
    <property type="entry name" value="Fibrillin 2"/>
    <property type="match status" value="1"/>
</dbReference>
<dbReference type="FunFam" id="2.10.25.10:FF:000122">
    <property type="entry name" value="Protein crumbs homolog 2"/>
    <property type="match status" value="1"/>
</dbReference>
<evidence type="ECO:0008006" key="28">
    <source>
        <dbReference type="Google" id="ProtNLM"/>
    </source>
</evidence>
<keyword evidence="8" id="KW-0677">Repeat</keyword>
<feature type="domain" description="Sushi" evidence="24">
    <location>
        <begin position="1032"/>
        <end position="1093"/>
    </location>
</feature>
<feature type="domain" description="EGF-like" evidence="21">
    <location>
        <begin position="2404"/>
        <end position="2440"/>
    </location>
</feature>
<dbReference type="FunFam" id="2.10.25.10:FF:000045">
    <property type="entry name" value="Slit guidance ligand 2"/>
    <property type="match status" value="1"/>
</dbReference>
<dbReference type="InterPro" id="IPR000859">
    <property type="entry name" value="CUB_dom"/>
</dbReference>
<feature type="domain" description="HYR" evidence="23">
    <location>
        <begin position="2668"/>
        <end position="2745"/>
    </location>
</feature>
<dbReference type="SUPFAM" id="SSF49854">
    <property type="entry name" value="Spermadhesin, CUB domain"/>
    <property type="match status" value="3"/>
</dbReference>
<dbReference type="Pfam" id="PF13385">
    <property type="entry name" value="Laminin_G_3"/>
    <property type="match status" value="1"/>
</dbReference>
<dbReference type="InterPro" id="IPR049883">
    <property type="entry name" value="NOTCH1_EGF-like"/>
</dbReference>
<comment type="subcellular location">
    <subcellularLocation>
        <location evidence="1">Membrane</location>
        <topology evidence="1">Single-pass type I membrane protein</topology>
    </subcellularLocation>
    <subcellularLocation>
        <location evidence="2">Secreted</location>
    </subcellularLocation>
</comment>
<dbReference type="PROSITE" id="PS50068">
    <property type="entry name" value="LDLRA_2"/>
    <property type="match status" value="1"/>
</dbReference>
<dbReference type="Pfam" id="PF00057">
    <property type="entry name" value="Ldl_recept_a"/>
    <property type="match status" value="1"/>
</dbReference>
<dbReference type="OrthoDB" id="6287073at2759"/>
<evidence type="ECO:0000256" key="18">
    <source>
        <dbReference type="SAM" id="Phobius"/>
    </source>
</evidence>
<dbReference type="SUPFAM" id="SSF56436">
    <property type="entry name" value="C-type lectin-like"/>
    <property type="match status" value="1"/>
</dbReference>
<evidence type="ECO:0000256" key="8">
    <source>
        <dbReference type="ARBA" id="ARBA00022737"/>
    </source>
</evidence>
<feature type="domain" description="HYR" evidence="23">
    <location>
        <begin position="1172"/>
        <end position="1259"/>
    </location>
</feature>
<dbReference type="InterPro" id="IPR001304">
    <property type="entry name" value="C-type_lectin-like"/>
</dbReference>
<feature type="disulfide bond" evidence="15">
    <location>
        <begin position="2272"/>
        <end position="2281"/>
    </location>
</feature>
<dbReference type="GO" id="GO:0005509">
    <property type="term" value="F:calcium ion binding"/>
    <property type="evidence" value="ECO:0007669"/>
    <property type="project" value="InterPro"/>
</dbReference>
<dbReference type="Pfam" id="PF07699">
    <property type="entry name" value="Ephrin_rec_like"/>
    <property type="match status" value="16"/>
</dbReference>
<evidence type="ECO:0000256" key="11">
    <source>
        <dbReference type="ARBA" id="ARBA00023136"/>
    </source>
</evidence>
<evidence type="ECO:0000259" key="24">
    <source>
        <dbReference type="PROSITE" id="PS50923"/>
    </source>
</evidence>
<feature type="domain" description="EGF-like" evidence="21">
    <location>
        <begin position="1805"/>
        <end position="1841"/>
    </location>
</feature>
<dbReference type="InterPro" id="IPR009030">
    <property type="entry name" value="Growth_fac_rcpt_cys_sf"/>
</dbReference>
<dbReference type="InterPro" id="IPR001368">
    <property type="entry name" value="TNFR/NGFR_Cys_rich_reg"/>
</dbReference>
<dbReference type="PROSITE" id="PS01187">
    <property type="entry name" value="EGF_CA"/>
    <property type="match status" value="3"/>
</dbReference>
<feature type="domain" description="Sushi" evidence="24">
    <location>
        <begin position="675"/>
        <end position="736"/>
    </location>
</feature>
<evidence type="ECO:0000259" key="25">
    <source>
        <dbReference type="PROSITE" id="PS50948"/>
    </source>
</evidence>
<dbReference type="Pfam" id="PF00008">
    <property type="entry name" value="EGF"/>
    <property type="match status" value="3"/>
</dbReference>
<keyword evidence="3" id="KW-0217">Developmental protein</keyword>
<dbReference type="PROSITE" id="PS01186">
    <property type="entry name" value="EGF_2"/>
    <property type="match status" value="10"/>
</dbReference>
<keyword evidence="10 18" id="KW-1133">Transmembrane helix</keyword>
<dbReference type="InterPro" id="IPR013320">
    <property type="entry name" value="ConA-like_dom_sf"/>
</dbReference>
<evidence type="ECO:0000256" key="1">
    <source>
        <dbReference type="ARBA" id="ARBA00004479"/>
    </source>
</evidence>
<dbReference type="Pfam" id="PF00084">
    <property type="entry name" value="Sushi"/>
    <property type="match status" value="3"/>
</dbReference>
<dbReference type="Gene3D" id="2.10.70.10">
    <property type="entry name" value="Complement Module, domain 1"/>
    <property type="match status" value="4"/>
</dbReference>
<dbReference type="PANTHER" id="PTHR24046:SF5">
    <property type="entry name" value="EGF-LIKE DOMAIN-CONTAINING PROTEIN"/>
    <property type="match status" value="1"/>
</dbReference>
<evidence type="ECO:0000259" key="21">
    <source>
        <dbReference type="PROSITE" id="PS50026"/>
    </source>
</evidence>
<accession>V4BCE9</accession>
<dbReference type="Gene3D" id="2.60.120.290">
    <property type="entry name" value="Spermadhesin, CUB domain"/>
    <property type="match status" value="3"/>
</dbReference>
<dbReference type="InterPro" id="IPR035914">
    <property type="entry name" value="Sperma_CUB_dom_sf"/>
</dbReference>
<feature type="domain" description="CUB" evidence="19">
    <location>
        <begin position="440"/>
        <end position="551"/>
    </location>
</feature>
<dbReference type="FunFam" id="2.10.25.10:FF:000173">
    <property type="entry name" value="Neurogenic locus notch protein 2"/>
    <property type="match status" value="1"/>
</dbReference>
<dbReference type="Gene3D" id="4.10.400.10">
    <property type="entry name" value="Low-density Lipoprotein Receptor"/>
    <property type="match status" value="1"/>
</dbReference>
<evidence type="ECO:0000259" key="23">
    <source>
        <dbReference type="PROSITE" id="PS50825"/>
    </source>
</evidence>
<feature type="domain" description="Apple" evidence="25">
    <location>
        <begin position="1951"/>
        <end position="2035"/>
    </location>
</feature>
<dbReference type="InterPro" id="IPR018097">
    <property type="entry name" value="EGF_Ca-bd_CS"/>
</dbReference>
<feature type="disulfide bond" evidence="15">
    <location>
        <begin position="1793"/>
        <end position="1802"/>
    </location>
</feature>
<dbReference type="GO" id="GO:0007399">
    <property type="term" value="P:nervous system development"/>
    <property type="evidence" value="ECO:0007669"/>
    <property type="project" value="UniProtKB-ARBA"/>
</dbReference>
<feature type="domain" description="EGF-like" evidence="21">
    <location>
        <begin position="2284"/>
        <end position="2323"/>
    </location>
</feature>
<dbReference type="InterPro" id="IPR035976">
    <property type="entry name" value="Sushi/SCR/CCP_sf"/>
</dbReference>
<evidence type="ECO:0000256" key="4">
    <source>
        <dbReference type="ARBA" id="ARBA00022525"/>
    </source>
</evidence>
<feature type="domain" description="EGF-like" evidence="21">
    <location>
        <begin position="1843"/>
        <end position="1881"/>
    </location>
</feature>
<feature type="disulfide bond" evidence="16">
    <location>
        <begin position="178"/>
        <end position="196"/>
    </location>
</feature>
<feature type="domain" description="EGF-like" evidence="21">
    <location>
        <begin position="2325"/>
        <end position="2362"/>
    </location>
</feature>
<dbReference type="SMART" id="SM00032">
    <property type="entry name" value="CCP"/>
    <property type="match status" value="6"/>
</dbReference>
<dbReference type="SUPFAM" id="SSF49899">
    <property type="entry name" value="Concanavalin A-like lectins/glucanases"/>
    <property type="match status" value="1"/>
</dbReference>
<organism evidence="26 27">
    <name type="scientific">Lottia gigantea</name>
    <name type="common">Giant owl limpet</name>
    <dbReference type="NCBI Taxonomy" id="225164"/>
    <lineage>
        <taxon>Eukaryota</taxon>
        <taxon>Metazoa</taxon>
        <taxon>Spiralia</taxon>
        <taxon>Lophotrochozoa</taxon>
        <taxon>Mollusca</taxon>
        <taxon>Gastropoda</taxon>
        <taxon>Patellogastropoda</taxon>
        <taxon>Lottioidea</taxon>
        <taxon>Lottiidae</taxon>
        <taxon>Lottia</taxon>
    </lineage>
</organism>
<evidence type="ECO:0000259" key="19">
    <source>
        <dbReference type="PROSITE" id="PS01180"/>
    </source>
</evidence>
<dbReference type="InterPro" id="IPR011641">
    <property type="entry name" value="Tyr-kin_ephrin_A/B_rcpt-like"/>
</dbReference>
<dbReference type="SUPFAM" id="SSF57184">
    <property type="entry name" value="Growth factor receptor domain"/>
    <property type="match status" value="8"/>
</dbReference>
<dbReference type="RefSeq" id="XP_009045304.1">
    <property type="nucleotide sequence ID" value="XM_009047056.1"/>
</dbReference>
<dbReference type="CDD" id="cd00033">
    <property type="entry name" value="CCP"/>
    <property type="match status" value="3"/>
</dbReference>
<feature type="transmembrane region" description="Helical" evidence="18">
    <location>
        <begin position="3908"/>
        <end position="3931"/>
    </location>
</feature>
<feature type="disulfide bond" evidence="15">
    <location>
        <begin position="1831"/>
        <end position="1840"/>
    </location>
</feature>
<dbReference type="InterPro" id="IPR000152">
    <property type="entry name" value="EGF-type_Asp/Asn_hydroxyl_site"/>
</dbReference>
<protein>
    <recommendedName>
        <fullName evidence="28">Cubilin</fullName>
    </recommendedName>
</protein>
<feature type="domain" description="EGF-like" evidence="21">
    <location>
        <begin position="796"/>
        <end position="835"/>
    </location>
</feature>
<feature type="disulfide bond" evidence="15">
    <location>
        <begin position="2430"/>
        <end position="2439"/>
    </location>
</feature>
<keyword evidence="5 15" id="KW-0245">EGF-like domain</keyword>
<dbReference type="InterPro" id="IPR001791">
    <property type="entry name" value="Laminin_G"/>
</dbReference>
<evidence type="ECO:0000256" key="5">
    <source>
        <dbReference type="ARBA" id="ARBA00022536"/>
    </source>
</evidence>
<dbReference type="SMART" id="SM00042">
    <property type="entry name" value="CUB"/>
    <property type="match status" value="3"/>
</dbReference>
<evidence type="ECO:0000256" key="3">
    <source>
        <dbReference type="ARBA" id="ARBA00022473"/>
    </source>
</evidence>
<dbReference type="CTD" id="20248221"/>
<dbReference type="SMART" id="SM00192">
    <property type="entry name" value="LDLa"/>
    <property type="match status" value="1"/>
</dbReference>
<feature type="disulfide bond" evidence="15">
    <location>
        <begin position="2234"/>
        <end position="2243"/>
    </location>
</feature>
<feature type="domain" description="Sushi" evidence="24">
    <location>
        <begin position="617"/>
        <end position="674"/>
    </location>
</feature>
<dbReference type="InterPro" id="IPR023415">
    <property type="entry name" value="LDLR_class-A_CS"/>
</dbReference>
<keyword evidence="7" id="KW-0732">Signal</keyword>
<feature type="disulfide bond" evidence="15">
    <location>
        <begin position="1871"/>
        <end position="1880"/>
    </location>
</feature>
<dbReference type="GO" id="GO:0016020">
    <property type="term" value="C:membrane"/>
    <property type="evidence" value="ECO:0007669"/>
    <property type="project" value="UniProtKB-SubCell"/>
</dbReference>
<dbReference type="FunFam" id="2.10.50.10:FF:000018">
    <property type="entry name" value="Sushi, von Willebrand factor type A, EGF and pentraxin domain-containing 1"/>
    <property type="match status" value="1"/>
</dbReference>
<dbReference type="GeneID" id="20248221"/>
<feature type="disulfide bond" evidence="15">
    <location>
        <begin position="2133"/>
        <end position="2143"/>
    </location>
</feature>
<dbReference type="GO" id="GO:0009986">
    <property type="term" value="C:cell surface"/>
    <property type="evidence" value="ECO:0007669"/>
    <property type="project" value="TreeGrafter"/>
</dbReference>
<dbReference type="InterPro" id="IPR000436">
    <property type="entry name" value="Sushi_SCR_CCP_dom"/>
</dbReference>
<evidence type="ECO:0000313" key="27">
    <source>
        <dbReference type="Proteomes" id="UP000030746"/>
    </source>
</evidence>
<dbReference type="PROSITE" id="PS50825">
    <property type="entry name" value="HYR"/>
    <property type="match status" value="2"/>
</dbReference>
<keyword evidence="17" id="KW-0768">Sushi</keyword>
<keyword evidence="11 18" id="KW-0472">Membrane</keyword>
<dbReference type="CDD" id="cd00041">
    <property type="entry name" value="CUB"/>
    <property type="match status" value="3"/>
</dbReference>
<feature type="domain" description="EGF-like" evidence="21">
    <location>
        <begin position="1767"/>
        <end position="1803"/>
    </location>
</feature>
<comment type="caution">
    <text evidence="15">Lacks conserved residue(s) required for the propagation of feature annotation.</text>
</comment>
<dbReference type="Proteomes" id="UP000030746">
    <property type="component" value="Unassembled WGS sequence"/>
</dbReference>
<dbReference type="InterPro" id="IPR036055">
    <property type="entry name" value="LDL_receptor-like_sf"/>
</dbReference>
<feature type="domain" description="CUB" evidence="19">
    <location>
        <begin position="211"/>
        <end position="324"/>
    </location>
</feature>
<feature type="domain" description="Sushi" evidence="24">
    <location>
        <begin position="966"/>
        <end position="1031"/>
    </location>
</feature>
<feature type="domain" description="Sushi" evidence="24">
    <location>
        <begin position="550"/>
        <end position="616"/>
    </location>
</feature>
<dbReference type="EMBL" id="KB199905">
    <property type="protein sequence ID" value="ESP03822.1"/>
    <property type="molecule type" value="Genomic_DNA"/>
</dbReference>
<feature type="domain" description="EGF-like" evidence="21">
    <location>
        <begin position="3860"/>
        <end position="3894"/>
    </location>
</feature>
<proteinExistence type="predicted"/>
<sequence length="3987" mass="432944">METRVHVSCPYHFIRTIRLNLHVNLSLSEEDYKGQVSLVCPPGWTLSDIKCIKPSPPSVQLSWNAALKVCQQDGAHLAEIRDYKSNVELGNFANSQSFSHFWIGLNAPHTNNSVEWSDGSPTSINEGFWSDQQPDLTKGRCVSYNTVSNENRWSFKNCETKQPFVCQLPACPSGSYHCSNGKCINNKWTCDGQNDCGDMSDELDCKDKSICSEYQTGTSGQISSPGYPTGSYPNSATCLWTIESPIGTNVRLQITAFETEIDKDEVTIYGGGKTLTKSQIINRLSGIFVNVPKIFISPNNYLKVHFNSDNTGVKRGFQASWTVVKQDDESLIATQITQNLAPSSSPQSYLGNQESTWLIQSQLSRDVVTLEKMSLDLGEGDVVEVRDGRTVDDVLLATFTHAGGPRYVTSTGNWLMVTFKTGLTVNNQHTGFQFQYKQGCDYEYRESVGELGWPGHGIVNYPNYQTCTWTIKTSEPSLHLVFDSDFNLDNSDYLEVYGFQDDSGIALHSGAGYTGTTTPPRIVTTNGAFFLRLKSNAIKSQKGFKAKYSTDCPTSEFLNFQQAPAPGDTGFGVRTVISCKPGFRFNTQELAGQSEFTLECLYSGNWNVRTIPKCEANYCGFPPTVDHGKVISGTGIGFGSTVVYQCTDGFLPATPTTATCNINGQWQNVPTCREQTCPAPTGNNGLLRQVKTENGDGTTFGSIVQYDCLAGYKIVGVPISMCYNGTYTATTPTCEALNCPLPRVANADVRLQGGKPVAVRGDILTMTCKPGFTLSSTTQMICGTDQQFTNLASCLDINECNNGSPCGQQQCVNTHGSYHCRCLDGFTSTPTGGCQDIRECQSSNKGGCSHTCNELEGGYQCSCPLGYFLITRDAEQGYYLPQGETGMNYGDTYYFNHTCLPGQCAFTSSNGANVTTPSPVKGNDAVQINCPASPGVPAYIKTIPCVYDVSTNSFKLTTQDFSCKAVSCGMPELVPGHVSPLLISSTKAGVGSFQFQCLQFYQLDGLSDQGDTTVRCLSSGYWDFGRLRCLPQRCSDPGTPLGGQRISVSYMFNDRATFSCPRSGYQLTNSQPLECQQNGATLNWSAALPQCRDVEKPVFVNCTTQPIRLKQYEKISYTIPTATDNNNILLSLTVDKPWFRPGIPVAESTVVSYTATDHAGNQATCNITVIVQDELSPTIRCPESRRVQIERSSDVVDLSWGMNDMVKLSDNVAVETLVFTPSSIRLTQSDVGTVQTVTAQASDAAGNMASCQFQISIEGLCSPNSLSNPINGNKQCTERADGTGYDCTISCKAGFFFQTSYPSELFTTSCNFGGAWTVPDIPHCTEPQHVSFDLDTEMFYNTSDASVLSSSCINQYNNEIRTRLFDARSHFNTECGITDVSITVNNNITINYDRQFKVFFRVMFRSTKHIPSVFTNCVQQVTTAIKLIRNDPDASLLSNLHTIDLVGCSNIVLNTRNSRAKDFCSQPSEVARRVDNIYACVPCPPGTIAEVSICRKCPVNTYRGGDLQSACTPCPTESATYGDGKTSILDCKPVCSGNLMSTNGLPPCMECTGETYRVNSTYCQLCPANTKFVPTPLYPECTNPSCTYIKTDNQVMSGPPVNNISPTDGNMQECEASCDSYRVFGGEECIGFSYNKVTKFCLLLTLEGTLSPNSTYDFYRRSCNYRTDKECYCGDACPIGSYSFTGNQPDCRLCPQGYYTNTPGSNQCLECPLNQTTTAEGATSCVDGVPLLCGQCSSSNTESCTVQKHLAYCQCRPGYTGLYCETLINNCLSQPCYYNTQCTNFPGRFDCACPTGLSGDRCEFNINDCGPTTCQNGGVCEDGINDYICHCLQGYSGKNCQIQDPVCTTRPQCINGGNCIPVNNVLRRCDCPVGYTGPTCAINSDECASSPCQNGAQCTNRPGGYTCSPCPEGYSGQMCNIPESQCRNTDCGGGAESCMDDVTTGLPRCICQAGFSYGRYCQYELSTETASTSGNLGQPFTNVGPSTCMAACESTTNRVNCVGFSYNRNSRSCQLLTQSYTTSTVTNNQLYIKACSHPADDFWTPWFNVDKTSSGTETETRVGLQTYDINICSSTTPVAVECRNVNGGSITGSQCSVNGFQCSTGNCPNVEVRYRCSLSRVFKDTQCKRQDLCSESCDSNHVCHVDRDVVTCKCKTGYKGLQCSEDINECTDLSIDCNTGQCINTPGSFSCQCQNDFTGSRCQNGPVPCDKNNCNPLNTANCINTGTTTSRCECKPGFKGATCGESIDSCDSNPCIHSQRCDNLVNDYTCICEAGWTGRRCETLIDTCSSTSQSCSDRGTCFSLFNDYYCKCNNSTNYGKTCELTENICSVIDLCYNSAACSSGNGETKCNCAPGYMGMSCQIKEDFNCETSSPCVNGGTCSSQVTGFKCSCPPGYGGDKCEVDVNDCSSNPCSNAAQCVDLIDSYYCQCSNGRASPDCQQNADLNYDVCVGNSINGGAAMLSFPLSLDASSGLTIAFWVKYDMIGGSGTFLSLSQTLNGDMNSMRATEFFNMDEKNLHVSLPGQDAEFSYNNMKPNSGRWHAVVLTWRGDNTIQVYIDSLQQLSSSYTPQIQATSRVWVTVGSMMKTTSMFKGCVSQLNIYDRVLDFSTEMTQLFDTPNFNYPTGVLQGWKDYKTTGDGVMVRPSRINKQACPENYSGFPSCTTQIVDKKSPEISGCPSNVYTTSINGAGQPSWTEPTYTGVSSVIFTQRSGSLLSKGRHTVLYEASSSNNNKALCAFTLYINDEFCPALPKPKENGGETCSDVGGNWKFKACKIDCQDVNTTNNKIGPNIYTCSPEGDWVWPPSETSYPPCGRIVAEANQDITVEVQYPINPTDCSSVQSSLKTRLMEGVNALNTEWQNGLCQQNSCTDVIMNIICNPGQPTTVNFVLKDVKPELKSASETLKAEEVLAKAVLDQKVLNFDNIVNANVDPHSLLINARRVCPAGQTVIDELCVTCTRGTYYDAASMTCMDCPKGQYQDEFGQSVCKQCPSGDTTKDTGSIAVSQCYDSCPIGQYYSIPNGVCTECTKGQYQNTTGQFECEPCPVGTLTLNTGSTSSSDCMVGCEAGSRLLPDQTCEKCPIGTYSQEQVCKSCRDGFITPDIGAVSEDNCTVVACPVGQYNDNNVCKECPLNQYNDIKWQTSCKDCGARFRTDQVGSTSPTQCIFFCESGYAAGPGNTKCVICPVGTYKDNNVSPYGACQQCPNSRTTPNNGTTTEAGCSILQCNAGYRADSTNTNCVICDYGQYQPNINQLTCFNCTSTQGTRRQGAVQQSECEELCEDGTERVKPGDSCAPCPVGEYRVKSDVPSNICLRCPEGYVTPGTSSTLQSQCTIRNCTEGYKIENNNCVECPLNTFQPLPYQTTCQLCPTGKTTISTASRNSSECLPFCVDGQELLSGTCTPCSQGYYKDNAEDKIGMCMLCPQNKTTPTTGARTQTECSLPNCTIGYYIDVPNGKCVACPKGEYQDEKWKFTCKRCPNQSVTDAEGSTSINQCIYSCFKGYEGSGTSGCKKCGIGSYKPEAGTSLCTACNNGFITKDEGSETLDQCNIAACNPGTYLDEVNNVCKQCDYGTYQPERWQKICTSCSAGTVTLQMAAQTAADCVTDCPKGSQYNVETRVCDPCPIGYYRDKVSVSQTACQICPAVNVTAGTGAESITDCNVVNCSIAGFYRNGDKCDVCPRGQYQDEKYQTSCKNCAFGFTTKLIGAPSSQFCYRDCPSGEAVNEATNICEPCEMGRYRNSSVLDQWTCQLCPANVTTSGLKAKSKSECTVPRCDPGTFVSGTECKPCPAGTYQSLSVQSRCIPCPDNKITLLDGQTSDANCISLCETGRNNCTQPTTCTDVPGGFECQCRLPNFGTAKNCSHACDMGYCENGATCRRDSSILCFCAENYRGERCRERVAPSTASSMTDIIIGVVVGVTAFLLLIIACIICAITRRNRKMRKPIYESYPASTAPPSLYNGSISGTNGKAFMPQQDLLTYDPSFYSTGNK</sequence>
<evidence type="ECO:0000256" key="10">
    <source>
        <dbReference type="ARBA" id="ARBA00022989"/>
    </source>
</evidence>
<dbReference type="PROSITE" id="PS01209">
    <property type="entry name" value="LDLRA_1"/>
    <property type="match status" value="1"/>
</dbReference>
<dbReference type="CDD" id="cd00037">
    <property type="entry name" value="CLECT"/>
    <property type="match status" value="1"/>
</dbReference>
<dbReference type="PROSITE" id="PS50948">
    <property type="entry name" value="PAN"/>
    <property type="match status" value="2"/>
</dbReference>
<feature type="disulfide bond" evidence="16">
    <location>
        <begin position="190"/>
        <end position="205"/>
    </location>
</feature>
<dbReference type="SUPFAM" id="SSF57424">
    <property type="entry name" value="LDL receptor-like module"/>
    <property type="match status" value="1"/>
</dbReference>
<dbReference type="CDD" id="cd00054">
    <property type="entry name" value="EGF_CA"/>
    <property type="match status" value="9"/>
</dbReference>
<evidence type="ECO:0000256" key="6">
    <source>
        <dbReference type="ARBA" id="ARBA00022692"/>
    </source>
</evidence>
<feature type="disulfide bond" evidence="14">
    <location>
        <begin position="211"/>
        <end position="238"/>
    </location>
</feature>
<evidence type="ECO:0000256" key="7">
    <source>
        <dbReference type="ARBA" id="ARBA00022729"/>
    </source>
</evidence>
<dbReference type="PANTHER" id="PTHR24046">
    <property type="entry name" value="SIGNAL PEPTIDE, CUB AND EGF-LIKE DOMAIN-CONTAINING"/>
    <property type="match status" value="1"/>
</dbReference>
<dbReference type="Pfam" id="PF00431">
    <property type="entry name" value="CUB"/>
    <property type="match status" value="3"/>
</dbReference>
<dbReference type="Gene3D" id="2.60.120.200">
    <property type="match status" value="1"/>
</dbReference>
<feature type="disulfide bond" evidence="15">
    <location>
        <begin position="2392"/>
        <end position="2401"/>
    </location>
</feature>
<evidence type="ECO:0000256" key="13">
    <source>
        <dbReference type="ARBA" id="ARBA00023180"/>
    </source>
</evidence>
<keyword evidence="13" id="KW-0325">Glycoprotein</keyword>
<evidence type="ECO:0000256" key="9">
    <source>
        <dbReference type="ARBA" id="ARBA00022976"/>
    </source>
</evidence>
<feature type="domain" description="C-type lectin" evidence="22">
    <location>
        <begin position="47"/>
        <end position="167"/>
    </location>
</feature>
<feature type="disulfide bond" evidence="16">
    <location>
        <begin position="171"/>
        <end position="183"/>
    </location>
</feature>
<evidence type="ECO:0000256" key="14">
    <source>
        <dbReference type="PROSITE-ProRule" id="PRU00059"/>
    </source>
</evidence>
<dbReference type="Gene3D" id="3.10.100.10">
    <property type="entry name" value="Mannose-Binding Protein A, subunit A"/>
    <property type="match status" value="1"/>
</dbReference>
<feature type="disulfide bond" evidence="15">
    <location>
        <begin position="2154"/>
        <end position="2163"/>
    </location>
</feature>
<dbReference type="InterPro" id="IPR002172">
    <property type="entry name" value="LDrepeatLR_classA_rpt"/>
</dbReference>
<keyword evidence="12 15" id="KW-1015">Disulfide bond</keyword>
<evidence type="ECO:0000256" key="15">
    <source>
        <dbReference type="PROSITE-ProRule" id="PRU00076"/>
    </source>
</evidence>
<dbReference type="Pfam" id="PF02494">
    <property type="entry name" value="HYR"/>
    <property type="match status" value="3"/>
</dbReference>
<dbReference type="InterPro" id="IPR016186">
    <property type="entry name" value="C-type_lectin-like/link_sf"/>
</dbReference>
<evidence type="ECO:0000256" key="2">
    <source>
        <dbReference type="ARBA" id="ARBA00004613"/>
    </source>
</evidence>
<keyword evidence="4" id="KW-0964">Secreted</keyword>
<dbReference type="GO" id="GO:0007219">
    <property type="term" value="P:Notch signaling pathway"/>
    <property type="evidence" value="ECO:0007669"/>
    <property type="project" value="UniProtKB-KW"/>
</dbReference>
<dbReference type="PROSITE" id="PS01180">
    <property type="entry name" value="CUB"/>
    <property type="match status" value="2"/>
</dbReference>
<dbReference type="CDD" id="cd00112">
    <property type="entry name" value="LDLa"/>
    <property type="match status" value="1"/>
</dbReference>
<name>V4BCE9_LOTGI</name>
<dbReference type="InterPro" id="IPR013032">
    <property type="entry name" value="EGF-like_CS"/>
</dbReference>
<feature type="domain" description="EGF-like" evidence="21">
    <location>
        <begin position="2365"/>
        <end position="2402"/>
    </location>
</feature>
<dbReference type="SMART" id="SM01411">
    <property type="entry name" value="Ephrin_rec_like"/>
    <property type="match status" value="19"/>
</dbReference>
<evidence type="ECO:0000259" key="22">
    <source>
        <dbReference type="PROSITE" id="PS50041"/>
    </source>
</evidence>
<feature type="domain" description="EGF-like" evidence="21">
    <location>
        <begin position="2166"/>
        <end position="2203"/>
    </location>
</feature>
<dbReference type="InterPro" id="IPR001881">
    <property type="entry name" value="EGF-like_Ca-bd_dom"/>
</dbReference>
<dbReference type="InterPro" id="IPR000742">
    <property type="entry name" value="EGF"/>
</dbReference>
<dbReference type="SMART" id="SM00473">
    <property type="entry name" value="PAN_AP"/>
    <property type="match status" value="2"/>
</dbReference>
<dbReference type="PROSITE" id="PS00010">
    <property type="entry name" value="ASX_HYDROXYL"/>
    <property type="match status" value="6"/>
</dbReference>
<dbReference type="PROSITE" id="PS50923">
    <property type="entry name" value="SUSHI"/>
    <property type="match status" value="5"/>
</dbReference>
<dbReference type="InterPro" id="IPR003609">
    <property type="entry name" value="Pan_app"/>
</dbReference>